<keyword evidence="3" id="KW-1185">Reference proteome</keyword>
<evidence type="ECO:0000313" key="2">
    <source>
        <dbReference type="EMBL" id="OXA49388.1"/>
    </source>
</evidence>
<keyword evidence="1" id="KW-0732">Signal</keyword>
<evidence type="ECO:0000313" key="3">
    <source>
        <dbReference type="Proteomes" id="UP000198287"/>
    </source>
</evidence>
<protein>
    <submittedName>
        <fullName evidence="2">Uncharacterized protein</fullName>
    </submittedName>
</protein>
<evidence type="ECO:0000256" key="1">
    <source>
        <dbReference type="SAM" id="SignalP"/>
    </source>
</evidence>
<sequence>MSVKHFTFVFFISFFFEIVHSDIVSNSLQDVAEIFGLCVTIVVKPFKEYPLTPSQPVLIYDPPIPAITNETSERPPDYDFLFTQISFVMRQQNPEFCWAYIFPEIGYRLRDQHFLYSPLFPRYFGSVTRVYFVWIVSQFGQEGKQEIRKIKRMLFHIDLNVMGTREFLIYRRDKIYHLNRYHGADYPTSDLDFRRYTAIPCNHDSPSETFTEIRSVADFCSLELSKYHWTYMEWIDITLDGYEFAPEFLRMHEKYFRREKNPAWFEVANASQSLQDFISYKILSDTFYNLSITRDINYRYRYKYFGKGRLRFNYGNHQIFWLGRHTCSFLSCYGIQQSTYAVFSTPLDKSTWICISCVAIALQLLCSLVKANPKRPFKWMILDLDVAILVCATLLEVSCIERIKRVIPSRLWPIMWLWILCSLVITAFYKEIFTSDVVHPFVRTPTWNYIYDLDKLGFKFFFAADYKVQIYEDMYANGTPPSLLAWRFAADLQTATAYEGNLTRLNGYKRVAQALVNGDVNVGRRDLTGNQTGITPRIWQALHHKWPLHLYPNISKCHDKLVYMDATEHIPEILDYLNDNRDGIVFMKGSDDEFLLTYFGIQIDPY</sequence>
<feature type="chain" id="PRO_5012172078" evidence="1">
    <location>
        <begin position="22"/>
        <end position="606"/>
    </location>
</feature>
<dbReference type="AlphaFoldDB" id="A0A226DWI2"/>
<gene>
    <name evidence="2" type="ORF">Fcan01_15501</name>
</gene>
<reference evidence="2 3" key="1">
    <citation type="submission" date="2015-12" db="EMBL/GenBank/DDBJ databases">
        <title>The genome of Folsomia candida.</title>
        <authorList>
            <person name="Faddeeva A."/>
            <person name="Derks M.F."/>
            <person name="Anvar Y."/>
            <person name="Smit S."/>
            <person name="Van Straalen N."/>
            <person name="Roelofs D."/>
        </authorList>
    </citation>
    <scope>NUCLEOTIDE SEQUENCE [LARGE SCALE GENOMIC DNA]</scope>
    <source>
        <strain evidence="2 3">VU population</strain>
        <tissue evidence="2">Whole body</tissue>
    </source>
</reference>
<name>A0A226DWI2_FOLCA</name>
<organism evidence="2 3">
    <name type="scientific">Folsomia candida</name>
    <name type="common">Springtail</name>
    <dbReference type="NCBI Taxonomy" id="158441"/>
    <lineage>
        <taxon>Eukaryota</taxon>
        <taxon>Metazoa</taxon>
        <taxon>Ecdysozoa</taxon>
        <taxon>Arthropoda</taxon>
        <taxon>Hexapoda</taxon>
        <taxon>Collembola</taxon>
        <taxon>Entomobryomorpha</taxon>
        <taxon>Isotomoidea</taxon>
        <taxon>Isotomidae</taxon>
        <taxon>Proisotominae</taxon>
        <taxon>Folsomia</taxon>
    </lineage>
</organism>
<dbReference type="Proteomes" id="UP000198287">
    <property type="component" value="Unassembled WGS sequence"/>
</dbReference>
<dbReference type="EMBL" id="LNIX01000010">
    <property type="protein sequence ID" value="OXA49388.1"/>
    <property type="molecule type" value="Genomic_DNA"/>
</dbReference>
<comment type="caution">
    <text evidence="2">The sequence shown here is derived from an EMBL/GenBank/DDBJ whole genome shotgun (WGS) entry which is preliminary data.</text>
</comment>
<accession>A0A226DWI2</accession>
<feature type="signal peptide" evidence="1">
    <location>
        <begin position="1"/>
        <end position="21"/>
    </location>
</feature>
<proteinExistence type="predicted"/>